<sequence>MAIFWCKHSTFDVHFINLFFRWGLIVHKLRWILFITPFILSAFLSIGFIWIDQLTSRDPQFVFSPDNAYWRFERAVLSEHWPLDEQHFWPGKSYDYNGYVDVIAAGRIEDENLGRPNMLLQKYINEVDRINQYIIYNLTVPVQHEGQDYQVGFSDLCMSYDWKCYLNDHITMLQPKHKWGTFKAEIAEFAKSIIETEVKITYPLDGEALNPSILEL</sequence>
<evidence type="ECO:0000256" key="1">
    <source>
        <dbReference type="SAM" id="Phobius"/>
    </source>
</evidence>
<organism evidence="2 3">
    <name type="scientific">Ditylenchus dipsaci</name>
    <dbReference type="NCBI Taxonomy" id="166011"/>
    <lineage>
        <taxon>Eukaryota</taxon>
        <taxon>Metazoa</taxon>
        <taxon>Ecdysozoa</taxon>
        <taxon>Nematoda</taxon>
        <taxon>Chromadorea</taxon>
        <taxon>Rhabditida</taxon>
        <taxon>Tylenchina</taxon>
        <taxon>Tylenchomorpha</taxon>
        <taxon>Sphaerularioidea</taxon>
        <taxon>Anguinidae</taxon>
        <taxon>Anguininae</taxon>
        <taxon>Ditylenchus</taxon>
    </lineage>
</organism>
<dbReference type="PANTHER" id="PTHR10796">
    <property type="entry name" value="PATCHED-RELATED"/>
    <property type="match status" value="1"/>
</dbReference>
<dbReference type="GO" id="GO:0006897">
    <property type="term" value="P:endocytosis"/>
    <property type="evidence" value="ECO:0007669"/>
    <property type="project" value="TreeGrafter"/>
</dbReference>
<dbReference type="GO" id="GO:0018996">
    <property type="term" value="P:molting cycle, collagen and cuticulin-based cuticle"/>
    <property type="evidence" value="ECO:0007669"/>
    <property type="project" value="TreeGrafter"/>
</dbReference>
<keyword evidence="1" id="KW-0472">Membrane</keyword>
<name>A0A915CLE1_9BILA</name>
<dbReference type="Proteomes" id="UP000887574">
    <property type="component" value="Unplaced"/>
</dbReference>
<evidence type="ECO:0000313" key="3">
    <source>
        <dbReference type="WBParaSite" id="jg10213"/>
    </source>
</evidence>
<dbReference type="GO" id="GO:0030659">
    <property type="term" value="C:cytoplasmic vesicle membrane"/>
    <property type="evidence" value="ECO:0007669"/>
    <property type="project" value="TreeGrafter"/>
</dbReference>
<dbReference type="WBParaSite" id="jg10213">
    <property type="protein sequence ID" value="jg10213"/>
    <property type="gene ID" value="jg10213"/>
</dbReference>
<dbReference type="GO" id="GO:0005886">
    <property type="term" value="C:plasma membrane"/>
    <property type="evidence" value="ECO:0007669"/>
    <property type="project" value="TreeGrafter"/>
</dbReference>
<feature type="transmembrane region" description="Helical" evidence="1">
    <location>
        <begin position="31"/>
        <end position="51"/>
    </location>
</feature>
<proteinExistence type="predicted"/>
<dbReference type="AlphaFoldDB" id="A0A915CLE1"/>
<evidence type="ECO:0000313" key="2">
    <source>
        <dbReference type="Proteomes" id="UP000887574"/>
    </source>
</evidence>
<keyword evidence="1" id="KW-0812">Transmembrane</keyword>
<dbReference type="InterPro" id="IPR051697">
    <property type="entry name" value="Patched_domain-protein"/>
</dbReference>
<keyword evidence="2" id="KW-1185">Reference proteome</keyword>
<accession>A0A915CLE1</accession>
<protein>
    <submittedName>
        <fullName evidence="3">Uncharacterized protein</fullName>
    </submittedName>
</protein>
<dbReference type="PANTHER" id="PTHR10796:SF191">
    <property type="entry name" value="SSD DOMAIN-CONTAINING PROTEIN"/>
    <property type="match status" value="1"/>
</dbReference>
<reference evidence="3" key="1">
    <citation type="submission" date="2022-11" db="UniProtKB">
        <authorList>
            <consortium name="WormBaseParasite"/>
        </authorList>
    </citation>
    <scope>IDENTIFICATION</scope>
</reference>
<keyword evidence="1" id="KW-1133">Transmembrane helix</keyword>